<dbReference type="Gene3D" id="3.20.20.140">
    <property type="entry name" value="Metal-dependent hydrolases"/>
    <property type="match status" value="1"/>
</dbReference>
<dbReference type="InterPro" id="IPR032466">
    <property type="entry name" value="Metal_Hydrolase"/>
</dbReference>
<dbReference type="CDD" id="cd01300">
    <property type="entry name" value="YtcJ_like"/>
    <property type="match status" value="1"/>
</dbReference>
<sequence length="563" mass="60328">MRYWGFGAAALLLAACSQDTASTAQSADPVPAETVISGGTIYTGVETAPQVELVAVSDGRIVFAGSAEDGSGYIGETTRQIDLDGTVMFPGFTDAHAHLMGIGQRERSLNLEAVTSVADLQARLQAAAQDSEGLISGRGWIETHWPEARFPNRQDLDAVVSDRPVVLMRADGHAVVVNSAALEAAGISSQSEAPQGGEILRDADGEPTGMLIDTAMGPAMALVGEPDAGTQREMLELGAEVMASYGWTGVHDMSVGYDTVAMMTSLAGSDRFAIRNYVAANSENYDDVAAHLDAYSADSRVIVRAVKFYADGALGSRGAALLEPYSDAPESRGLMIAREEEAVSMMQAALRDGVQLAIHAIGDRGNRLILDWMETAFEAVPPDERAIADPRWRIEHAQIVNPQDLPRFAALGVIPSMQPSHAIGDLHFAPDRLGAERLHGAYAWQSMIDSGAIVAGGSDAPVERGEARIEFYASAVRQDLDGYSAEGWHREEAVSRQDALKMFTIWPAYASFREDELGTIEVGKLADFSVFDRDLMTVPDAELREARPVMTIVDGEVVWQAGD</sequence>
<dbReference type="SUPFAM" id="SSF51556">
    <property type="entry name" value="Metallo-dependent hydrolases"/>
    <property type="match status" value="1"/>
</dbReference>
<accession>A0A4S2HBA0</accession>
<feature type="domain" description="Amidohydrolase 3" evidence="2">
    <location>
        <begin position="81"/>
        <end position="558"/>
    </location>
</feature>
<evidence type="ECO:0000313" key="3">
    <source>
        <dbReference type="EMBL" id="TGY92921.1"/>
    </source>
</evidence>
<dbReference type="OrthoDB" id="9811399at2"/>
<dbReference type="EMBL" id="SRXV01000002">
    <property type="protein sequence ID" value="TGY92921.1"/>
    <property type="molecule type" value="Genomic_DNA"/>
</dbReference>
<dbReference type="RefSeq" id="WP_135944524.1">
    <property type="nucleotide sequence ID" value="NZ_BMEI01000002.1"/>
</dbReference>
<organism evidence="3 4">
    <name type="scientific">Marinicauda pacifica</name>
    <dbReference type="NCBI Taxonomy" id="1133559"/>
    <lineage>
        <taxon>Bacteria</taxon>
        <taxon>Pseudomonadati</taxon>
        <taxon>Pseudomonadota</taxon>
        <taxon>Alphaproteobacteria</taxon>
        <taxon>Maricaulales</taxon>
        <taxon>Maricaulaceae</taxon>
        <taxon>Marinicauda</taxon>
    </lineage>
</organism>
<name>A0A4S2HBA0_9PROT</name>
<dbReference type="PANTHER" id="PTHR22642:SF2">
    <property type="entry name" value="PROTEIN LONG AFTER FAR-RED 3"/>
    <property type="match status" value="1"/>
</dbReference>
<dbReference type="InterPro" id="IPR013108">
    <property type="entry name" value="Amidohydro_3"/>
</dbReference>
<protein>
    <submittedName>
        <fullName evidence="3">Amidohydrolase</fullName>
    </submittedName>
</protein>
<keyword evidence="3" id="KW-0378">Hydrolase</keyword>
<dbReference type="SUPFAM" id="SSF51338">
    <property type="entry name" value="Composite domain of metallo-dependent hydrolases"/>
    <property type="match status" value="1"/>
</dbReference>
<dbReference type="PROSITE" id="PS51257">
    <property type="entry name" value="PROKAR_LIPOPROTEIN"/>
    <property type="match status" value="1"/>
</dbReference>
<reference evidence="3 4" key="1">
    <citation type="journal article" date="2013" name="Int. J. Syst. Evol. Microbiol.">
        <title>Marinicauda pacifica gen. nov., sp. nov., a prosthecate alphaproteobacterium of the family Hyphomonadaceae isolated from deep seawater.</title>
        <authorList>
            <person name="Zhang X.Y."/>
            <person name="Li G.W."/>
            <person name="Wang C.S."/>
            <person name="Zhang Y.J."/>
            <person name="Xu X.W."/>
            <person name="Li H."/>
            <person name="Liu A."/>
            <person name="Liu C."/>
            <person name="Xie B.B."/>
            <person name="Qin Q.L."/>
            <person name="Xu Z."/>
            <person name="Chen X.L."/>
            <person name="Zhou B.C."/>
            <person name="Zhang Y.Z."/>
        </authorList>
    </citation>
    <scope>NUCLEOTIDE SEQUENCE [LARGE SCALE GENOMIC DNA]</scope>
    <source>
        <strain evidence="3 4">P-1 km-3</strain>
    </source>
</reference>
<evidence type="ECO:0000313" key="4">
    <source>
        <dbReference type="Proteomes" id="UP000305451"/>
    </source>
</evidence>
<dbReference type="InterPro" id="IPR011059">
    <property type="entry name" value="Metal-dep_hydrolase_composite"/>
</dbReference>
<dbReference type="InterPro" id="IPR033932">
    <property type="entry name" value="YtcJ-like"/>
</dbReference>
<gene>
    <name evidence="3" type="ORF">E5162_07580</name>
</gene>
<proteinExistence type="predicted"/>
<keyword evidence="1" id="KW-0732">Signal</keyword>
<dbReference type="AlphaFoldDB" id="A0A4S2HBA0"/>
<dbReference type="Proteomes" id="UP000305451">
    <property type="component" value="Unassembled WGS sequence"/>
</dbReference>
<feature type="signal peptide" evidence="1">
    <location>
        <begin position="1"/>
        <end position="26"/>
    </location>
</feature>
<dbReference type="Pfam" id="PF07969">
    <property type="entry name" value="Amidohydro_3"/>
    <property type="match status" value="1"/>
</dbReference>
<evidence type="ECO:0000256" key="1">
    <source>
        <dbReference type="SAM" id="SignalP"/>
    </source>
</evidence>
<comment type="caution">
    <text evidence="3">The sequence shown here is derived from an EMBL/GenBank/DDBJ whole genome shotgun (WGS) entry which is preliminary data.</text>
</comment>
<dbReference type="Gene3D" id="3.10.310.70">
    <property type="match status" value="1"/>
</dbReference>
<keyword evidence="4" id="KW-1185">Reference proteome</keyword>
<dbReference type="Gene3D" id="2.30.40.10">
    <property type="entry name" value="Urease, subunit C, domain 1"/>
    <property type="match status" value="1"/>
</dbReference>
<evidence type="ECO:0000259" key="2">
    <source>
        <dbReference type="Pfam" id="PF07969"/>
    </source>
</evidence>
<dbReference type="GO" id="GO:0016810">
    <property type="term" value="F:hydrolase activity, acting on carbon-nitrogen (but not peptide) bonds"/>
    <property type="evidence" value="ECO:0007669"/>
    <property type="project" value="InterPro"/>
</dbReference>
<dbReference type="PANTHER" id="PTHR22642">
    <property type="entry name" value="IMIDAZOLONEPROPIONASE"/>
    <property type="match status" value="1"/>
</dbReference>
<feature type="chain" id="PRO_5020220535" evidence="1">
    <location>
        <begin position="27"/>
        <end position="563"/>
    </location>
</feature>